<evidence type="ECO:0000256" key="1">
    <source>
        <dbReference type="SAM" id="SignalP"/>
    </source>
</evidence>
<organism evidence="2 3">
    <name type="scientific">Desulfurobacterium pacificum</name>
    <dbReference type="NCBI Taxonomy" id="240166"/>
    <lineage>
        <taxon>Bacteria</taxon>
        <taxon>Pseudomonadati</taxon>
        <taxon>Aquificota</taxon>
        <taxon>Aquificia</taxon>
        <taxon>Desulfurobacteriales</taxon>
        <taxon>Desulfurobacteriaceae</taxon>
        <taxon>Desulfurobacterium</taxon>
    </lineage>
</organism>
<evidence type="ECO:0008006" key="4">
    <source>
        <dbReference type="Google" id="ProtNLM"/>
    </source>
</evidence>
<feature type="signal peptide" evidence="1">
    <location>
        <begin position="1"/>
        <end position="22"/>
    </location>
</feature>
<dbReference type="Gene3D" id="1.10.287.3080">
    <property type="match status" value="1"/>
</dbReference>
<name>A0ABY1NUW6_9BACT</name>
<dbReference type="InterPro" id="IPR036280">
    <property type="entry name" value="Multihaem_cyt_sf"/>
</dbReference>
<keyword evidence="3" id="KW-1185">Reference proteome</keyword>
<accession>A0ABY1NUW6</accession>
<sequence length="132" mass="14948">MKAKLFLLAAFMMAAGTTGVMADEHPIPASVIKKLKPQYQTCQGCHKEVAREWSNSVHGLANVMCYQCHGTLDNFYVKPPVSKCEACHYQEVVSARMRMPNMKCWTCHPAHYFTFHRKGVIKTKTAQDFGIH</sequence>
<evidence type="ECO:0000313" key="3">
    <source>
        <dbReference type="Proteomes" id="UP001157911"/>
    </source>
</evidence>
<dbReference type="Proteomes" id="UP001157911">
    <property type="component" value="Unassembled WGS sequence"/>
</dbReference>
<keyword evidence="1" id="KW-0732">Signal</keyword>
<protein>
    <recommendedName>
        <fullName evidence="4">Cytochrome c7-like domain-containing protein</fullName>
    </recommendedName>
</protein>
<reference evidence="2 3" key="1">
    <citation type="submission" date="2017-05" db="EMBL/GenBank/DDBJ databases">
        <authorList>
            <person name="Varghese N."/>
            <person name="Submissions S."/>
        </authorList>
    </citation>
    <scope>NUCLEOTIDE SEQUENCE [LARGE SCALE GENOMIC DNA]</scope>
    <source>
        <strain evidence="2 3">DSM 15522</strain>
    </source>
</reference>
<feature type="chain" id="PRO_5046524507" description="Cytochrome c7-like domain-containing protein" evidence="1">
    <location>
        <begin position="23"/>
        <end position="132"/>
    </location>
</feature>
<gene>
    <name evidence="2" type="ORF">SAMN06265339_1649</name>
</gene>
<dbReference type="RefSeq" id="WP_283401085.1">
    <property type="nucleotide sequence ID" value="NZ_FXUB01000006.1"/>
</dbReference>
<dbReference type="SUPFAM" id="SSF48695">
    <property type="entry name" value="Multiheme cytochromes"/>
    <property type="match status" value="1"/>
</dbReference>
<evidence type="ECO:0000313" key="2">
    <source>
        <dbReference type="EMBL" id="SMP18934.1"/>
    </source>
</evidence>
<dbReference type="EMBL" id="FXUB01000006">
    <property type="protein sequence ID" value="SMP18934.1"/>
    <property type="molecule type" value="Genomic_DNA"/>
</dbReference>
<proteinExistence type="predicted"/>
<comment type="caution">
    <text evidence="2">The sequence shown here is derived from an EMBL/GenBank/DDBJ whole genome shotgun (WGS) entry which is preliminary data.</text>
</comment>